<dbReference type="SMART" id="SM00478">
    <property type="entry name" value="ENDO3c"/>
    <property type="match status" value="1"/>
</dbReference>
<keyword evidence="6" id="KW-0004">4Fe-4S</keyword>
<keyword evidence="10 14" id="KW-0408">Iron</keyword>
<dbReference type="InterPro" id="IPR004035">
    <property type="entry name" value="Endouclease-III_FeS-bd_BS"/>
</dbReference>
<dbReference type="Pfam" id="PF00730">
    <property type="entry name" value="HhH-GPD"/>
    <property type="match status" value="1"/>
</dbReference>
<dbReference type="SUPFAM" id="SSF48150">
    <property type="entry name" value="DNA-glycosylase"/>
    <property type="match status" value="1"/>
</dbReference>
<dbReference type="InterPro" id="IPR029119">
    <property type="entry name" value="MutY_C"/>
</dbReference>
<evidence type="ECO:0000256" key="1">
    <source>
        <dbReference type="ARBA" id="ARBA00000843"/>
    </source>
</evidence>
<gene>
    <name evidence="17" type="ORF">GGR04_002658</name>
</gene>
<organism evidence="17 18">
    <name type="scientific">Aureimonas pseudogalii</name>
    <dbReference type="NCBI Taxonomy" id="1744844"/>
    <lineage>
        <taxon>Bacteria</taxon>
        <taxon>Pseudomonadati</taxon>
        <taxon>Pseudomonadota</taxon>
        <taxon>Alphaproteobacteria</taxon>
        <taxon>Hyphomicrobiales</taxon>
        <taxon>Aurantimonadaceae</taxon>
        <taxon>Aureimonas</taxon>
    </lineage>
</organism>
<keyword evidence="9 17" id="KW-0378">Hydrolase</keyword>
<dbReference type="InterPro" id="IPR023170">
    <property type="entry name" value="HhH_base_excis_C"/>
</dbReference>
<feature type="compositionally biased region" description="Polar residues" evidence="15">
    <location>
        <begin position="1"/>
        <end position="11"/>
    </location>
</feature>
<evidence type="ECO:0000313" key="17">
    <source>
        <dbReference type="EMBL" id="MBB3998810.1"/>
    </source>
</evidence>
<dbReference type="SUPFAM" id="SSF55811">
    <property type="entry name" value="Nudix"/>
    <property type="match status" value="1"/>
</dbReference>
<evidence type="ECO:0000256" key="10">
    <source>
        <dbReference type="ARBA" id="ARBA00023004"/>
    </source>
</evidence>
<dbReference type="GO" id="GO:0046872">
    <property type="term" value="F:metal ion binding"/>
    <property type="evidence" value="ECO:0007669"/>
    <property type="project" value="UniProtKB-UniRule"/>
</dbReference>
<keyword evidence="7" id="KW-0479">Metal-binding</keyword>
<evidence type="ECO:0000259" key="16">
    <source>
        <dbReference type="SMART" id="SM00478"/>
    </source>
</evidence>
<evidence type="ECO:0000313" key="18">
    <source>
        <dbReference type="Proteomes" id="UP000542776"/>
    </source>
</evidence>
<keyword evidence="8 14" id="KW-0227">DNA damage</keyword>
<dbReference type="PROSITE" id="PS00764">
    <property type="entry name" value="ENDONUCLEASE_III_1"/>
    <property type="match status" value="1"/>
</dbReference>
<dbReference type="InterPro" id="IPR011257">
    <property type="entry name" value="DNA_glycosylase"/>
</dbReference>
<dbReference type="GO" id="GO:0006298">
    <property type="term" value="P:mismatch repair"/>
    <property type="evidence" value="ECO:0007669"/>
    <property type="project" value="TreeGrafter"/>
</dbReference>
<dbReference type="GO" id="GO:0006284">
    <property type="term" value="P:base-excision repair"/>
    <property type="evidence" value="ECO:0007669"/>
    <property type="project" value="UniProtKB-UniRule"/>
</dbReference>
<dbReference type="GO" id="GO:0000701">
    <property type="term" value="F:purine-specific mismatch base pair DNA N-glycosylase activity"/>
    <property type="evidence" value="ECO:0007669"/>
    <property type="project" value="UniProtKB-EC"/>
</dbReference>
<protein>
    <recommendedName>
        <fullName evidence="5 14">Adenine DNA glycosylase</fullName>
        <ecNumber evidence="4 14">3.2.2.31</ecNumber>
    </recommendedName>
</protein>
<keyword evidence="12" id="KW-0234">DNA repair</keyword>
<dbReference type="Gene3D" id="1.10.1670.10">
    <property type="entry name" value="Helix-hairpin-Helix base-excision DNA repair enzymes (C-terminal)"/>
    <property type="match status" value="1"/>
</dbReference>
<reference evidence="17 18" key="1">
    <citation type="submission" date="2020-08" db="EMBL/GenBank/DDBJ databases">
        <title>Genomic Encyclopedia of Type Strains, Phase IV (KMG-IV): sequencing the most valuable type-strain genomes for metagenomic binning, comparative biology and taxonomic classification.</title>
        <authorList>
            <person name="Goeker M."/>
        </authorList>
    </citation>
    <scope>NUCLEOTIDE SEQUENCE [LARGE SCALE GENOMIC DNA]</scope>
    <source>
        <strain evidence="17 18">DSM 102238</strain>
    </source>
</reference>
<comment type="similarity">
    <text evidence="3 14">Belongs to the Nth/MutY family.</text>
</comment>
<dbReference type="GO" id="GO:0035485">
    <property type="term" value="F:adenine/guanine mispair binding"/>
    <property type="evidence" value="ECO:0007669"/>
    <property type="project" value="TreeGrafter"/>
</dbReference>
<dbReference type="InterPro" id="IPR015797">
    <property type="entry name" value="NUDIX_hydrolase-like_dom_sf"/>
</dbReference>
<dbReference type="InterPro" id="IPR044298">
    <property type="entry name" value="MIG/MutY"/>
</dbReference>
<evidence type="ECO:0000256" key="2">
    <source>
        <dbReference type="ARBA" id="ARBA00002933"/>
    </source>
</evidence>
<evidence type="ECO:0000256" key="3">
    <source>
        <dbReference type="ARBA" id="ARBA00008343"/>
    </source>
</evidence>
<dbReference type="InterPro" id="IPR005760">
    <property type="entry name" value="A/G_AdeGlyc_MutY"/>
</dbReference>
<comment type="catalytic activity">
    <reaction evidence="1 14">
        <text>Hydrolyzes free adenine bases from 7,8-dihydro-8-oxoguanine:adenine mismatched double-stranded DNA, leaving an apurinic site.</text>
        <dbReference type="EC" id="3.2.2.31"/>
    </reaction>
</comment>
<evidence type="ECO:0000256" key="9">
    <source>
        <dbReference type="ARBA" id="ARBA00022801"/>
    </source>
</evidence>
<dbReference type="Gene3D" id="3.90.79.10">
    <property type="entry name" value="Nucleoside Triphosphate Pyrophosphohydrolase"/>
    <property type="match status" value="1"/>
</dbReference>
<name>A0A7W6H591_9HYPH</name>
<dbReference type="GO" id="GO:0051539">
    <property type="term" value="F:4 iron, 4 sulfur cluster binding"/>
    <property type="evidence" value="ECO:0007669"/>
    <property type="project" value="UniProtKB-UniRule"/>
</dbReference>
<dbReference type="RefSeq" id="WP_183200329.1">
    <property type="nucleotide sequence ID" value="NZ_JACIEK010000006.1"/>
</dbReference>
<comment type="cofactor">
    <cofactor evidence="14">
        <name>[4Fe-4S] cluster</name>
        <dbReference type="ChEBI" id="CHEBI:49883"/>
    </cofactor>
    <text evidence="14">Binds 1 [4Fe-4S] cluster.</text>
</comment>
<evidence type="ECO:0000256" key="12">
    <source>
        <dbReference type="ARBA" id="ARBA00023204"/>
    </source>
</evidence>
<dbReference type="NCBIfam" id="TIGR01084">
    <property type="entry name" value="mutY"/>
    <property type="match status" value="1"/>
</dbReference>
<evidence type="ECO:0000256" key="14">
    <source>
        <dbReference type="RuleBase" id="RU365096"/>
    </source>
</evidence>
<dbReference type="InterPro" id="IPR003651">
    <property type="entry name" value="Endonuclease3_FeS-loop_motif"/>
</dbReference>
<feature type="domain" description="HhH-GPD" evidence="16">
    <location>
        <begin position="81"/>
        <end position="230"/>
    </location>
</feature>
<evidence type="ECO:0000256" key="6">
    <source>
        <dbReference type="ARBA" id="ARBA00022485"/>
    </source>
</evidence>
<evidence type="ECO:0000256" key="8">
    <source>
        <dbReference type="ARBA" id="ARBA00022763"/>
    </source>
</evidence>
<dbReference type="FunFam" id="1.10.340.30:FF:000002">
    <property type="entry name" value="Adenine DNA glycosylase"/>
    <property type="match status" value="1"/>
</dbReference>
<dbReference type="CDD" id="cd00056">
    <property type="entry name" value="ENDO3c"/>
    <property type="match status" value="1"/>
</dbReference>
<evidence type="ECO:0000256" key="13">
    <source>
        <dbReference type="ARBA" id="ARBA00023295"/>
    </source>
</evidence>
<dbReference type="GO" id="GO:0034039">
    <property type="term" value="F:8-oxo-7,8-dihydroguanine DNA N-glycosylase activity"/>
    <property type="evidence" value="ECO:0007669"/>
    <property type="project" value="TreeGrafter"/>
</dbReference>
<keyword evidence="18" id="KW-1185">Reference proteome</keyword>
<dbReference type="CDD" id="cd03431">
    <property type="entry name" value="NUDIX_DNA_Glycosylase_C-MutY"/>
    <property type="match status" value="1"/>
</dbReference>
<feature type="region of interest" description="Disordered" evidence="15">
    <location>
        <begin position="1"/>
        <end position="37"/>
    </location>
</feature>
<dbReference type="Pfam" id="PF14815">
    <property type="entry name" value="NUDIX_4"/>
    <property type="match status" value="1"/>
</dbReference>
<evidence type="ECO:0000256" key="11">
    <source>
        <dbReference type="ARBA" id="ARBA00023014"/>
    </source>
</evidence>
<evidence type="ECO:0000256" key="7">
    <source>
        <dbReference type="ARBA" id="ARBA00022723"/>
    </source>
</evidence>
<dbReference type="AlphaFoldDB" id="A0A7W6H591"/>
<dbReference type="InterPro" id="IPR003265">
    <property type="entry name" value="HhH-GPD_domain"/>
</dbReference>
<evidence type="ECO:0000256" key="4">
    <source>
        <dbReference type="ARBA" id="ARBA00012045"/>
    </source>
</evidence>
<dbReference type="Gene3D" id="1.10.340.30">
    <property type="entry name" value="Hypothetical protein, domain 2"/>
    <property type="match status" value="1"/>
</dbReference>
<keyword evidence="13 14" id="KW-0326">Glycosidase</keyword>
<comment type="function">
    <text evidence="2">Adenine glycosylase active on G-A mispairs. MutY also corrects error-prone DNA synthesis past GO lesions which are due to the oxidatively damaged form of guanine: 7,8-dihydro-8-oxoguanine (8-oxo-dGTP).</text>
</comment>
<dbReference type="EMBL" id="JACIEK010000006">
    <property type="protein sequence ID" value="MBB3998810.1"/>
    <property type="molecule type" value="Genomic_DNA"/>
</dbReference>
<sequence>MTKKSIFTRQAQAADGTLARGAPDERPPRPSQASPAGAALSTALLDWYDRHARDLPWRTSPADRKRGIRPDPYRVWLSEVMLQQTTVAAVKSYFQTFTKRWPTVADLAGAPDEAVMGAWAGLGYYARARNLLACARVVTLQHNGRFPETAEELRALPGIGDYTSAAIAAIAFDEPAAVVDGNIERVTTRLHAIETPLPAARKAIRAFVDAMTPSLRPGDFAQAMMDLGATICTPRRPACVLCPVSAGCRARMEGRPEEFPRKLAKKAKPARIGAAFVARRASDGAVWLRRRPSTGILGGMSEPPSTDWSSRMDGGTGRDAAPFAAGWRLAGSVAHGFTHFDLVLEVWTAEIDADPATEGWWATPASLVDEALPTLMRKAVAVAESTAPATKERSR</sequence>
<dbReference type="Proteomes" id="UP000542776">
    <property type="component" value="Unassembled WGS sequence"/>
</dbReference>
<proteinExistence type="inferred from homology"/>
<dbReference type="EC" id="3.2.2.31" evidence="4 14"/>
<keyword evidence="11" id="KW-0411">Iron-sulfur</keyword>
<evidence type="ECO:0000256" key="5">
    <source>
        <dbReference type="ARBA" id="ARBA00022023"/>
    </source>
</evidence>
<dbReference type="SMART" id="SM00525">
    <property type="entry name" value="FES"/>
    <property type="match status" value="1"/>
</dbReference>
<accession>A0A7W6H591</accession>
<dbReference type="GO" id="GO:0032357">
    <property type="term" value="F:oxidized purine DNA binding"/>
    <property type="evidence" value="ECO:0007669"/>
    <property type="project" value="TreeGrafter"/>
</dbReference>
<dbReference type="PANTHER" id="PTHR42944:SF1">
    <property type="entry name" value="ADENINE DNA GLYCOSYLASE"/>
    <property type="match status" value="1"/>
</dbReference>
<comment type="caution">
    <text evidence="17">The sequence shown here is derived from an EMBL/GenBank/DDBJ whole genome shotgun (WGS) entry which is preliminary data.</text>
</comment>
<evidence type="ECO:0000256" key="15">
    <source>
        <dbReference type="SAM" id="MobiDB-lite"/>
    </source>
</evidence>
<dbReference type="PANTHER" id="PTHR42944">
    <property type="entry name" value="ADENINE DNA GLYCOSYLASE"/>
    <property type="match status" value="1"/>
</dbReference>